<gene>
    <name evidence="2" type="ORF">BN946_scf184615.g13</name>
</gene>
<dbReference type="EMBL" id="CCBP010000379">
    <property type="protein sequence ID" value="CDO76487.1"/>
    <property type="molecule type" value="Genomic_DNA"/>
</dbReference>
<dbReference type="PROSITE" id="PS51257">
    <property type="entry name" value="PROKAR_LIPOPROTEIN"/>
    <property type="match status" value="1"/>
</dbReference>
<protein>
    <submittedName>
        <fullName evidence="2">Uncharacterized protein</fullName>
    </submittedName>
</protein>
<feature type="chain" id="PRO_5001591366" evidence="1">
    <location>
        <begin position="23"/>
        <end position="193"/>
    </location>
</feature>
<dbReference type="HOGENOM" id="CLU_107676_0_0_1"/>
<accession>A0A060SPL0</accession>
<dbReference type="AlphaFoldDB" id="A0A060SPL0"/>
<feature type="signal peptide" evidence="1">
    <location>
        <begin position="1"/>
        <end position="22"/>
    </location>
</feature>
<evidence type="ECO:0000313" key="3">
    <source>
        <dbReference type="Proteomes" id="UP000029665"/>
    </source>
</evidence>
<dbReference type="OMA" id="DWVAPNC"/>
<reference evidence="2" key="1">
    <citation type="submission" date="2014-01" db="EMBL/GenBank/DDBJ databases">
        <title>The genome of the white-rot fungus Pycnoporus cinnabarinus: a basidiomycete model with a versatile arsenal for lignocellulosic biomass breakdown.</title>
        <authorList>
            <person name="Levasseur A."/>
            <person name="Lomascolo A."/>
            <person name="Ruiz-Duenas F.J."/>
            <person name="Uzan E."/>
            <person name="Piumi F."/>
            <person name="Kues U."/>
            <person name="Ram A.F.J."/>
            <person name="Murat C."/>
            <person name="Haon M."/>
            <person name="Benoit I."/>
            <person name="Arfi Y."/>
            <person name="Chevret D."/>
            <person name="Drula E."/>
            <person name="Kwon M.J."/>
            <person name="Gouret P."/>
            <person name="Lesage-Meessen L."/>
            <person name="Lombard V."/>
            <person name="Mariette J."/>
            <person name="Noirot C."/>
            <person name="Park J."/>
            <person name="Patyshakuliyeva A."/>
            <person name="Wieneger R.A.B."/>
            <person name="Wosten H.A.B."/>
            <person name="Martin F."/>
            <person name="Coutinho P.M."/>
            <person name="de Vries R."/>
            <person name="Martinez A.T."/>
            <person name="Klopp C."/>
            <person name="Pontarotti P."/>
            <person name="Henrissat B."/>
            <person name="Record E."/>
        </authorList>
    </citation>
    <scope>NUCLEOTIDE SEQUENCE [LARGE SCALE GENOMIC DNA]</scope>
    <source>
        <strain evidence="2">BRFM137</strain>
    </source>
</reference>
<dbReference type="Proteomes" id="UP000029665">
    <property type="component" value="Unassembled WGS sequence"/>
</dbReference>
<keyword evidence="1" id="KW-0732">Signal</keyword>
<name>A0A060SPL0_PYCCI</name>
<organism evidence="2 3">
    <name type="scientific">Pycnoporus cinnabarinus</name>
    <name type="common">Cinnabar-red polypore</name>
    <name type="synonym">Trametes cinnabarina</name>
    <dbReference type="NCBI Taxonomy" id="5643"/>
    <lineage>
        <taxon>Eukaryota</taxon>
        <taxon>Fungi</taxon>
        <taxon>Dikarya</taxon>
        <taxon>Basidiomycota</taxon>
        <taxon>Agaricomycotina</taxon>
        <taxon>Agaricomycetes</taxon>
        <taxon>Polyporales</taxon>
        <taxon>Polyporaceae</taxon>
        <taxon>Trametes</taxon>
    </lineage>
</organism>
<evidence type="ECO:0000256" key="1">
    <source>
        <dbReference type="SAM" id="SignalP"/>
    </source>
</evidence>
<proteinExistence type="predicted"/>
<dbReference type="OrthoDB" id="3226519at2759"/>
<sequence>MKSFFAIFTSLAVIAATPGVSAAALGSVACANEVIADTTYIGQDKDVKVTASHCGFTPLVNAHGDEVSSLGKRQNAVNVCGAQCNTFCFAPSGGGPNEGDCAVIATALIFEAQNTGALFNITAFGTPTNKITMTYKSCTTYFLNQASTTLSYCLPDWSTLVTWLASDCNAANNAHGGLCVAADQSWYIQVQHT</sequence>
<comment type="caution">
    <text evidence="2">The sequence shown here is derived from an EMBL/GenBank/DDBJ whole genome shotgun (WGS) entry which is preliminary data.</text>
</comment>
<keyword evidence="3" id="KW-1185">Reference proteome</keyword>
<evidence type="ECO:0000313" key="2">
    <source>
        <dbReference type="EMBL" id="CDO76487.1"/>
    </source>
</evidence>